<comment type="subcellular location">
    <subcellularLocation>
        <location evidence="1">Membrane</location>
    </subcellularLocation>
</comment>
<evidence type="ECO:0000259" key="4">
    <source>
        <dbReference type="Pfam" id="PF05433"/>
    </source>
</evidence>
<protein>
    <submittedName>
        <fullName evidence="5">17 kDa surface antigen</fullName>
    </submittedName>
</protein>
<proteinExistence type="predicted"/>
<dbReference type="GO" id="GO:0019867">
    <property type="term" value="C:outer membrane"/>
    <property type="evidence" value="ECO:0007669"/>
    <property type="project" value="InterPro"/>
</dbReference>
<dbReference type="eggNOG" id="COG3134">
    <property type="taxonomic scope" value="Bacteria"/>
</dbReference>
<dbReference type="InterPro" id="IPR051407">
    <property type="entry name" value="Bact_OM_lipoprot/Surf_antigen"/>
</dbReference>
<dbReference type="Pfam" id="PF05433">
    <property type="entry name" value="Rick_17kDa_Anti"/>
    <property type="match status" value="1"/>
</dbReference>
<organism evidence="5 6">
    <name type="scientific">Sulfurospirillum deleyianum (strain ATCC 51133 / DSM 6946 / 5175)</name>
    <dbReference type="NCBI Taxonomy" id="525898"/>
    <lineage>
        <taxon>Bacteria</taxon>
        <taxon>Pseudomonadati</taxon>
        <taxon>Campylobacterota</taxon>
        <taxon>Epsilonproteobacteria</taxon>
        <taxon>Campylobacterales</taxon>
        <taxon>Sulfurospirillaceae</taxon>
        <taxon>Sulfurospirillum</taxon>
    </lineage>
</organism>
<dbReference type="Proteomes" id="UP000002222">
    <property type="component" value="Chromosome"/>
</dbReference>
<reference evidence="6" key="1">
    <citation type="submission" date="2009-11" db="EMBL/GenBank/DDBJ databases">
        <title>The complete genome of Sulfurospirillum deleyianum DSM 6946.</title>
        <authorList>
            <consortium name="US DOE Joint Genome Institute (JGI-PGF)"/>
            <person name="Lucas S."/>
            <person name="Copeland A."/>
            <person name="Lapidus A."/>
            <person name="Glavina del Rio T."/>
            <person name="Dalin E."/>
            <person name="Tice H."/>
            <person name="Bruce D."/>
            <person name="Goodwin L."/>
            <person name="Pitluck S."/>
            <person name="Kyrpides N."/>
            <person name="Mavromatis K."/>
            <person name="Ivanova N."/>
            <person name="Ovchinnikova G."/>
            <person name="Munk A.C."/>
            <person name="Lu M."/>
            <person name="Brettin T."/>
            <person name="Detter J.C."/>
            <person name="Han C."/>
            <person name="Tapia R."/>
            <person name="Larimer F."/>
            <person name="Land M."/>
            <person name="Hauser L."/>
            <person name="Markowitz V."/>
            <person name="Cheng J.F."/>
            <person name="Hugenholtz P."/>
            <person name="Woyke T."/>
            <person name="Wu D."/>
            <person name="Aumann P."/>
            <person name="Schneider S."/>
            <person name="Lang E."/>
            <person name="Spring S."/>
            <person name="Klenk H.P."/>
            <person name="Eisen J.A."/>
        </authorList>
    </citation>
    <scope>NUCLEOTIDE SEQUENCE [LARGE SCALE GENOMIC DNA]</scope>
    <source>
        <strain evidence="6">ATCC 51133 / DSM 6946 / 5175</strain>
    </source>
</reference>
<feature type="chain" id="PRO_5003021256" evidence="3">
    <location>
        <begin position="19"/>
        <end position="171"/>
    </location>
</feature>
<dbReference type="EMBL" id="CP001816">
    <property type="protein sequence ID" value="ACZ12654.1"/>
    <property type="molecule type" value="Genomic_DNA"/>
</dbReference>
<evidence type="ECO:0000256" key="1">
    <source>
        <dbReference type="ARBA" id="ARBA00004370"/>
    </source>
</evidence>
<name>D1B3I4_SULD5</name>
<keyword evidence="2" id="KW-0472">Membrane</keyword>
<dbReference type="AlphaFoldDB" id="D1B3I4"/>
<evidence type="ECO:0000313" key="5">
    <source>
        <dbReference type="EMBL" id="ACZ12654.1"/>
    </source>
</evidence>
<evidence type="ECO:0000313" key="6">
    <source>
        <dbReference type="Proteomes" id="UP000002222"/>
    </source>
</evidence>
<accession>D1B3I4</accession>
<dbReference type="PANTHER" id="PTHR35603:SF2">
    <property type="entry name" value="OUTER MEMBRANE LIPOPROTEIN"/>
    <property type="match status" value="1"/>
</dbReference>
<evidence type="ECO:0000256" key="3">
    <source>
        <dbReference type="SAM" id="SignalP"/>
    </source>
</evidence>
<dbReference type="HOGENOM" id="CLU_094245_2_0_7"/>
<sequence precursor="true">MKKIIVLSLLTTGSLLVAESFSFEESIRVISSKPEYRTVTSSTPYQECWDEHVPVSQPPVSSSGSGTVGAIIGGVAGGVLGHQVGGGTGKTAATVGGAIVGTLVGKNVAEQNTQAPSPEYRVERRCVTRYEEKGTEKFMGYKNIATYKNQTIIKYSDRPLEYIPIHVTISY</sequence>
<dbReference type="KEGG" id="sdl:Sdel_1639"/>
<keyword evidence="3" id="KW-0732">Signal</keyword>
<reference evidence="5 6" key="2">
    <citation type="journal article" date="2010" name="Stand. Genomic Sci.">
        <title>Complete genome sequence of Sulfurospirillum deleyianum type strain (5175).</title>
        <authorList>
            <person name="Sikorski J."/>
            <person name="Lapidus A."/>
            <person name="Copeland A."/>
            <person name="Glavina Del Rio T."/>
            <person name="Nolan M."/>
            <person name="Lucas S."/>
            <person name="Chen F."/>
            <person name="Tice H."/>
            <person name="Cheng J.F."/>
            <person name="Saunders E."/>
            <person name="Bruce D."/>
            <person name="Goodwin L."/>
            <person name="Pitluck S."/>
            <person name="Ovchinnikova G."/>
            <person name="Pati A."/>
            <person name="Ivanova N."/>
            <person name="Mavromatis K."/>
            <person name="Chen A."/>
            <person name="Palaniappan K."/>
            <person name="Chain P."/>
            <person name="Land M."/>
            <person name="Hauser L."/>
            <person name="Chang Y.J."/>
            <person name="Jeffries C.D."/>
            <person name="Brettin T."/>
            <person name="Detter J.C."/>
            <person name="Han C."/>
            <person name="Rohde M."/>
            <person name="Lang E."/>
            <person name="Spring S."/>
            <person name="Goker M."/>
            <person name="Bristow J."/>
            <person name="Eisen J.A."/>
            <person name="Markowitz V."/>
            <person name="Hugenholtz P."/>
            <person name="Kyrpides N.C."/>
            <person name="Klenk H.P."/>
        </authorList>
    </citation>
    <scope>NUCLEOTIDE SEQUENCE [LARGE SCALE GENOMIC DNA]</scope>
    <source>
        <strain evidence="6">ATCC 51133 / DSM 6946 / 5175</strain>
    </source>
</reference>
<gene>
    <name evidence="5" type="ordered locus">Sdel_1639</name>
</gene>
<feature type="domain" description="Glycine zipper 2TM" evidence="4">
    <location>
        <begin position="69"/>
        <end position="108"/>
    </location>
</feature>
<keyword evidence="6" id="KW-1185">Reference proteome</keyword>
<dbReference type="STRING" id="525898.Sdel_1639"/>
<dbReference type="PANTHER" id="PTHR35603">
    <property type="match status" value="1"/>
</dbReference>
<dbReference type="InterPro" id="IPR008816">
    <property type="entry name" value="Gly_zipper_2TM_dom"/>
</dbReference>
<feature type="signal peptide" evidence="3">
    <location>
        <begin position="1"/>
        <end position="18"/>
    </location>
</feature>
<dbReference type="RefSeq" id="WP_012857404.1">
    <property type="nucleotide sequence ID" value="NC_013512.1"/>
</dbReference>
<evidence type="ECO:0000256" key="2">
    <source>
        <dbReference type="ARBA" id="ARBA00023136"/>
    </source>
</evidence>